<dbReference type="PROSITE" id="PS00061">
    <property type="entry name" value="ADH_SHORT"/>
    <property type="match status" value="1"/>
</dbReference>
<dbReference type="PATRIC" id="fig|1202724.3.peg.4139"/>
<dbReference type="Gene3D" id="3.40.50.720">
    <property type="entry name" value="NAD(P)-binding Rossmann-like Domain"/>
    <property type="match status" value="1"/>
</dbReference>
<evidence type="ECO:0000256" key="1">
    <source>
        <dbReference type="ARBA" id="ARBA00006484"/>
    </source>
</evidence>
<dbReference type="GO" id="GO:0016020">
    <property type="term" value="C:membrane"/>
    <property type="evidence" value="ECO:0007669"/>
    <property type="project" value="TreeGrafter"/>
</dbReference>
<comment type="similarity">
    <text evidence="1 3">Belongs to the short-chain dehydrogenases/reductases (SDR) family.</text>
</comment>
<dbReference type="OrthoDB" id="9775296at2"/>
<gene>
    <name evidence="4" type="ORF">AM493_19985</name>
</gene>
<sequence>MKPLENKVTVITGASSGIGAESAKQVAAQGGTVVLVARSEEKVKAIVDDITNAGGKAYYKIADVSDAKQMFELATYCKAEFGKVDNLVNNAGLMLFSYWKDAALDDWNKMIDTNIKGYLHTIAAFLPDMIASKSGHILNMSSVAGIHTGEAAGVYSATKFFIRGITESLRKEVGVKDNISVSMVSPGVIDTGWADKVNNESGAALAKELNKGAIKPITIANAVVYVLSQPDGVAVNDIIVSPTQQDW</sequence>
<dbReference type="InterPro" id="IPR020904">
    <property type="entry name" value="Sc_DH/Rdtase_CS"/>
</dbReference>
<accession>A0A0M8MKI6</accession>
<name>A0A0M8MKI6_9FLAO</name>
<dbReference type="AlphaFoldDB" id="A0A0M8MKI6"/>
<dbReference type="FunFam" id="3.40.50.720:FF:000047">
    <property type="entry name" value="NADP-dependent L-serine/L-allo-threonine dehydrogenase"/>
    <property type="match status" value="1"/>
</dbReference>
<dbReference type="Proteomes" id="UP000037755">
    <property type="component" value="Unassembled WGS sequence"/>
</dbReference>
<dbReference type="PANTHER" id="PTHR44196">
    <property type="entry name" value="DEHYDROGENASE/REDUCTASE SDR FAMILY MEMBER 7B"/>
    <property type="match status" value="1"/>
</dbReference>
<evidence type="ECO:0000313" key="4">
    <source>
        <dbReference type="EMBL" id="KOS08071.1"/>
    </source>
</evidence>
<dbReference type="STRING" id="1202724.AM493_19985"/>
<keyword evidence="5" id="KW-1185">Reference proteome</keyword>
<keyword evidence="2" id="KW-0560">Oxidoreductase</keyword>
<dbReference type="Pfam" id="PF00106">
    <property type="entry name" value="adh_short"/>
    <property type="match status" value="1"/>
</dbReference>
<protein>
    <submittedName>
        <fullName evidence="4">Short-chain dehydrogenase</fullName>
    </submittedName>
</protein>
<evidence type="ECO:0000313" key="5">
    <source>
        <dbReference type="Proteomes" id="UP000037755"/>
    </source>
</evidence>
<dbReference type="PRINTS" id="PR00080">
    <property type="entry name" value="SDRFAMILY"/>
</dbReference>
<dbReference type="EMBL" id="LIYD01000005">
    <property type="protein sequence ID" value="KOS08071.1"/>
    <property type="molecule type" value="Genomic_DNA"/>
</dbReference>
<evidence type="ECO:0000256" key="3">
    <source>
        <dbReference type="RuleBase" id="RU000363"/>
    </source>
</evidence>
<dbReference type="RefSeq" id="WP_054409883.1">
    <property type="nucleotide sequence ID" value="NZ_FOYA01000017.1"/>
</dbReference>
<dbReference type="GO" id="GO:0016616">
    <property type="term" value="F:oxidoreductase activity, acting on the CH-OH group of donors, NAD or NADP as acceptor"/>
    <property type="evidence" value="ECO:0007669"/>
    <property type="project" value="UniProtKB-ARBA"/>
</dbReference>
<dbReference type="InterPro" id="IPR036291">
    <property type="entry name" value="NAD(P)-bd_dom_sf"/>
</dbReference>
<reference evidence="4 5" key="1">
    <citation type="submission" date="2015-08" db="EMBL/GenBank/DDBJ databases">
        <title>Whole genome sequence of Flavobacterium akiainvivens IK-1T, from decaying Wikstroemia oahuensis, an endemic Hawaiian shrub.</title>
        <authorList>
            <person name="Wan X."/>
            <person name="Hou S."/>
            <person name="Saito J."/>
            <person name="Donachie S."/>
        </authorList>
    </citation>
    <scope>NUCLEOTIDE SEQUENCE [LARGE SCALE GENOMIC DNA]</scope>
    <source>
        <strain evidence="4 5">IK-1</strain>
    </source>
</reference>
<dbReference type="SUPFAM" id="SSF51735">
    <property type="entry name" value="NAD(P)-binding Rossmann-fold domains"/>
    <property type="match status" value="1"/>
</dbReference>
<organism evidence="4 5">
    <name type="scientific">Flavobacterium akiainvivens</name>
    <dbReference type="NCBI Taxonomy" id="1202724"/>
    <lineage>
        <taxon>Bacteria</taxon>
        <taxon>Pseudomonadati</taxon>
        <taxon>Bacteroidota</taxon>
        <taxon>Flavobacteriia</taxon>
        <taxon>Flavobacteriales</taxon>
        <taxon>Flavobacteriaceae</taxon>
        <taxon>Flavobacterium</taxon>
    </lineage>
</organism>
<comment type="caution">
    <text evidence="4">The sequence shown here is derived from an EMBL/GenBank/DDBJ whole genome shotgun (WGS) entry which is preliminary data.</text>
</comment>
<evidence type="ECO:0000256" key="2">
    <source>
        <dbReference type="ARBA" id="ARBA00023002"/>
    </source>
</evidence>
<dbReference type="InterPro" id="IPR002347">
    <property type="entry name" value="SDR_fam"/>
</dbReference>
<proteinExistence type="inferred from homology"/>
<dbReference type="PANTHER" id="PTHR44196:SF1">
    <property type="entry name" value="DEHYDROGENASE_REDUCTASE SDR FAMILY MEMBER 7B"/>
    <property type="match status" value="1"/>
</dbReference>
<dbReference type="PRINTS" id="PR00081">
    <property type="entry name" value="GDHRDH"/>
</dbReference>